<sequence>MRYDEDVKYLSVRLEIERASGEQESIGSGILWTPSKSNEYTYIFTAAHVVNDYLDEDVKFGVRYYDVSGVSSYERLEKENIEVHMKYIKRNDNFERDINDIAVIRCKKINCKKISYNFLNPINVKKESKLIFNGFPKKLSDLEFEINCNEYMCHFDSVINESETFKYKLDIENALDVSMKNDDLLGVSGSGVFLKNGSSISLIGIHTHGVGEDVTMNMAIGMSIKLILDICFSRGWEYPIISVGNINNYEDYISDLSINNKKLLDDINYISRDIIDVENKIIVNIENILIDERQYILLDEPGSGKSCVIESLCYKITKSTFNKIPIILKLQGYGLYFKDIREGILKILSQYNELFKIDEVDNLIRKGLLYKFQ</sequence>
<proteinExistence type="predicted"/>
<dbReference type="InterPro" id="IPR043504">
    <property type="entry name" value="Peptidase_S1_PA_chymotrypsin"/>
</dbReference>
<dbReference type="SUPFAM" id="SSF50494">
    <property type="entry name" value="Trypsin-like serine proteases"/>
    <property type="match status" value="1"/>
</dbReference>
<dbReference type="RefSeq" id="WP_128212966.1">
    <property type="nucleotide sequence ID" value="NZ_CP025746.1"/>
</dbReference>
<keyword evidence="3" id="KW-1185">Reference proteome</keyword>
<organism evidence="2 3">
    <name type="scientific">Clostridium manihotivorum</name>
    <dbReference type="NCBI Taxonomy" id="2320868"/>
    <lineage>
        <taxon>Bacteria</taxon>
        <taxon>Bacillati</taxon>
        <taxon>Bacillota</taxon>
        <taxon>Clostridia</taxon>
        <taxon>Eubacteriales</taxon>
        <taxon>Clostridiaceae</taxon>
        <taxon>Clostridium</taxon>
    </lineage>
</organism>
<dbReference type="Gene3D" id="2.40.10.10">
    <property type="entry name" value="Trypsin-like serine proteases"/>
    <property type="match status" value="2"/>
</dbReference>
<dbReference type="GO" id="GO:0004252">
    <property type="term" value="F:serine-type endopeptidase activity"/>
    <property type="evidence" value="ECO:0007669"/>
    <property type="project" value="InterPro"/>
</dbReference>
<feature type="domain" description="Peptidase S1" evidence="1">
    <location>
        <begin position="41"/>
        <end position="215"/>
    </location>
</feature>
<dbReference type="OrthoDB" id="2087794at2"/>
<dbReference type="AlphaFoldDB" id="A0A3R5X1P4"/>
<dbReference type="KEGG" id="cmah:C1I91_11220"/>
<dbReference type="EMBL" id="CP025746">
    <property type="protein sequence ID" value="QAA32173.1"/>
    <property type="molecule type" value="Genomic_DNA"/>
</dbReference>
<dbReference type="Pfam" id="PF00089">
    <property type="entry name" value="Trypsin"/>
    <property type="match status" value="1"/>
</dbReference>
<dbReference type="Proteomes" id="UP000286268">
    <property type="component" value="Chromosome"/>
</dbReference>
<protein>
    <recommendedName>
        <fullName evidence="1">Peptidase S1 domain-containing protein</fullName>
    </recommendedName>
</protein>
<name>A0A3R5X1P4_9CLOT</name>
<dbReference type="InterPro" id="IPR009003">
    <property type="entry name" value="Peptidase_S1_PA"/>
</dbReference>
<gene>
    <name evidence="2" type="ORF">C1I91_11220</name>
</gene>
<evidence type="ECO:0000313" key="3">
    <source>
        <dbReference type="Proteomes" id="UP000286268"/>
    </source>
</evidence>
<accession>A0A3R5X1P4</accession>
<evidence type="ECO:0000313" key="2">
    <source>
        <dbReference type="EMBL" id="QAA32173.1"/>
    </source>
</evidence>
<dbReference type="InterPro" id="IPR001254">
    <property type="entry name" value="Trypsin_dom"/>
</dbReference>
<reference evidence="2 3" key="1">
    <citation type="submission" date="2018-01" db="EMBL/GenBank/DDBJ databases">
        <title>Genome Sequencing and Assembly of Anaerobacter polyendosporus strain CT4.</title>
        <authorList>
            <person name="Tachaapaikoon C."/>
            <person name="Sutheeworapong S."/>
            <person name="Jenjaroenpun P."/>
            <person name="Wongsurawat T."/>
            <person name="Nookeaw I."/>
            <person name="Cheawchanlertfa P."/>
            <person name="Kosugi A."/>
            <person name="Cheevadhanarak S."/>
            <person name="Ratanakhanokchai K."/>
        </authorList>
    </citation>
    <scope>NUCLEOTIDE SEQUENCE [LARGE SCALE GENOMIC DNA]</scope>
    <source>
        <strain evidence="2 3">CT4</strain>
    </source>
</reference>
<dbReference type="GO" id="GO:0006508">
    <property type="term" value="P:proteolysis"/>
    <property type="evidence" value="ECO:0007669"/>
    <property type="project" value="InterPro"/>
</dbReference>
<evidence type="ECO:0000259" key="1">
    <source>
        <dbReference type="Pfam" id="PF00089"/>
    </source>
</evidence>